<proteinExistence type="predicted"/>
<evidence type="ECO:0000313" key="4">
    <source>
        <dbReference type="Proteomes" id="UP000580250"/>
    </source>
</evidence>
<sequence>MSKFFFVLVIVAIVFIHCCDANREGEKKKGRRTLNKLNSIPRSSYPGHADVEEPIKPDSDDEDIYADPPGQRTRMFLIKILIIINNFEFQFPPFILPQFP</sequence>
<accession>A0A6V7VH78</accession>
<evidence type="ECO:0000313" key="3">
    <source>
        <dbReference type="EMBL" id="CAD2174223.1"/>
    </source>
</evidence>
<gene>
    <name evidence="3" type="ORF">MENT_LOCUS25873</name>
</gene>
<dbReference type="Proteomes" id="UP000580250">
    <property type="component" value="Unassembled WGS sequence"/>
</dbReference>
<name>A0A6V7VH78_MELEN</name>
<feature type="chain" id="PRO_5027767050" evidence="2">
    <location>
        <begin position="22"/>
        <end position="100"/>
    </location>
</feature>
<feature type="compositionally biased region" description="Basic and acidic residues" evidence="1">
    <location>
        <begin position="49"/>
        <end position="58"/>
    </location>
</feature>
<feature type="signal peptide" evidence="2">
    <location>
        <begin position="1"/>
        <end position="21"/>
    </location>
</feature>
<evidence type="ECO:0000256" key="1">
    <source>
        <dbReference type="SAM" id="MobiDB-lite"/>
    </source>
</evidence>
<reference evidence="3 4" key="1">
    <citation type="submission" date="2020-08" db="EMBL/GenBank/DDBJ databases">
        <authorList>
            <person name="Koutsovoulos G."/>
            <person name="Danchin GJ E."/>
        </authorList>
    </citation>
    <scope>NUCLEOTIDE SEQUENCE [LARGE SCALE GENOMIC DNA]</scope>
</reference>
<dbReference type="EMBL" id="CAJEWN010000231">
    <property type="protein sequence ID" value="CAD2174223.1"/>
    <property type="molecule type" value="Genomic_DNA"/>
</dbReference>
<dbReference type="AlphaFoldDB" id="A0A6V7VH78"/>
<evidence type="ECO:0000256" key="2">
    <source>
        <dbReference type="SAM" id="SignalP"/>
    </source>
</evidence>
<keyword evidence="2" id="KW-0732">Signal</keyword>
<feature type="region of interest" description="Disordered" evidence="1">
    <location>
        <begin position="30"/>
        <end position="64"/>
    </location>
</feature>
<comment type="caution">
    <text evidence="3">The sequence shown here is derived from an EMBL/GenBank/DDBJ whole genome shotgun (WGS) entry which is preliminary data.</text>
</comment>
<protein>
    <submittedName>
        <fullName evidence="3">Uncharacterized protein</fullName>
    </submittedName>
</protein>
<organism evidence="3 4">
    <name type="scientific">Meloidogyne enterolobii</name>
    <name type="common">Root-knot nematode worm</name>
    <name type="synonym">Meloidogyne mayaguensis</name>
    <dbReference type="NCBI Taxonomy" id="390850"/>
    <lineage>
        <taxon>Eukaryota</taxon>
        <taxon>Metazoa</taxon>
        <taxon>Ecdysozoa</taxon>
        <taxon>Nematoda</taxon>
        <taxon>Chromadorea</taxon>
        <taxon>Rhabditida</taxon>
        <taxon>Tylenchina</taxon>
        <taxon>Tylenchomorpha</taxon>
        <taxon>Tylenchoidea</taxon>
        <taxon>Meloidogynidae</taxon>
        <taxon>Meloidogyninae</taxon>
        <taxon>Meloidogyne</taxon>
    </lineage>
</organism>